<protein>
    <submittedName>
        <fullName evidence="3">Phage assembly protein</fullName>
    </submittedName>
</protein>
<dbReference type="NCBIfam" id="TIGR01644">
    <property type="entry name" value="phage_P2_V"/>
    <property type="match status" value="1"/>
</dbReference>
<dbReference type="Pfam" id="PF06890">
    <property type="entry name" value="Phage_Mu_Gp45"/>
    <property type="match status" value="1"/>
</dbReference>
<feature type="domain" description="Bacteriophage Mu Gp45 N-terminal" evidence="2">
    <location>
        <begin position="25"/>
        <end position="78"/>
    </location>
</feature>
<dbReference type="EMBL" id="AP022853">
    <property type="protein sequence ID" value="BCB28439.1"/>
    <property type="molecule type" value="Genomic_DNA"/>
</dbReference>
<dbReference type="Proteomes" id="UP000502260">
    <property type="component" value="Chromosome"/>
</dbReference>
<name>A0A6F8VIA0_9PROT</name>
<organism evidence="3 4">
    <name type="scientific">Sulfurimicrobium lacus</name>
    <dbReference type="NCBI Taxonomy" id="2715678"/>
    <lineage>
        <taxon>Bacteria</taxon>
        <taxon>Pseudomonadati</taxon>
        <taxon>Pseudomonadota</taxon>
        <taxon>Betaproteobacteria</taxon>
        <taxon>Nitrosomonadales</taxon>
        <taxon>Sulfuricellaceae</taxon>
        <taxon>Sulfurimicrobium</taxon>
    </lineage>
</organism>
<reference evidence="4" key="1">
    <citation type="submission" date="2020-03" db="EMBL/GenBank/DDBJ databases">
        <title>Complete genome sequence of sulfur-oxidizing bacterium skT11.</title>
        <authorList>
            <person name="Kanda M."/>
            <person name="Kojima H."/>
            <person name="Fukui M."/>
        </authorList>
    </citation>
    <scope>NUCLEOTIDE SEQUENCE [LARGE SCALE GENOMIC DNA]</scope>
    <source>
        <strain evidence="4">skT11</strain>
    </source>
</reference>
<dbReference type="InterPro" id="IPR053861">
    <property type="entry name" value="Phage_Mu_Gp45_N"/>
</dbReference>
<sequence length="191" mass="20365">MIGQVWTRLQLLFAQGTGTLIGADKVQVQVLDGEPLNNINRVEPYGFSYRPKPGCQTYLQFPAGDRSFGVAIVIGDKRYQMDLEEGEVALHDDLGNYVKIKRGGIIEAQATTKVIADTPLFETTHDAKIGGNLMVMGKTNSNGGYYGVDGGAAQMQGGLHITNDLTVNGKNVSDSHTHTSNAPGAPTSGVN</sequence>
<evidence type="ECO:0000313" key="4">
    <source>
        <dbReference type="Proteomes" id="UP000502260"/>
    </source>
</evidence>
<keyword evidence="4" id="KW-1185">Reference proteome</keyword>
<gene>
    <name evidence="3" type="ORF">SKTS_33250</name>
</gene>
<dbReference type="AlphaFoldDB" id="A0A6F8VIA0"/>
<dbReference type="InterPro" id="IPR014462">
    <property type="entry name" value="Phage_Mu_Gp45"/>
</dbReference>
<feature type="region of interest" description="Disordered" evidence="1">
    <location>
        <begin position="167"/>
        <end position="191"/>
    </location>
</feature>
<dbReference type="PIRSF" id="PIRSF012337">
    <property type="entry name" value="gp45"/>
    <property type="match status" value="1"/>
</dbReference>
<accession>A0A6F8VIA0</accession>
<evidence type="ECO:0000313" key="3">
    <source>
        <dbReference type="EMBL" id="BCB28439.1"/>
    </source>
</evidence>
<dbReference type="KEGG" id="slac:SKTS_33250"/>
<evidence type="ECO:0000256" key="1">
    <source>
        <dbReference type="SAM" id="MobiDB-lite"/>
    </source>
</evidence>
<proteinExistence type="predicted"/>
<dbReference type="InterPro" id="IPR013046">
    <property type="entry name" value="GpV/Gp45"/>
</dbReference>
<dbReference type="RefSeq" id="WP_173067845.1">
    <property type="nucleotide sequence ID" value="NZ_AP022853.1"/>
</dbReference>
<evidence type="ECO:0000259" key="2">
    <source>
        <dbReference type="Pfam" id="PF06890"/>
    </source>
</evidence>